<dbReference type="Proteomes" id="UP000568380">
    <property type="component" value="Unassembled WGS sequence"/>
</dbReference>
<keyword evidence="4" id="KW-0274">FAD</keyword>
<comment type="caution">
    <text evidence="7">The sequence shown here is derived from an EMBL/GenBank/DDBJ whole genome shotgun (WGS) entry which is preliminary data.</text>
</comment>
<protein>
    <submittedName>
        <fullName evidence="7">FAD/FMN-containing dehydrogenase</fullName>
    </submittedName>
</protein>
<reference evidence="7 8" key="1">
    <citation type="submission" date="2020-08" db="EMBL/GenBank/DDBJ databases">
        <title>Genomic Encyclopedia of Type Strains, Phase IV (KMG-IV): sequencing the most valuable type-strain genomes for metagenomic binning, comparative biology and taxonomic classification.</title>
        <authorList>
            <person name="Goeker M."/>
        </authorList>
    </citation>
    <scope>NUCLEOTIDE SEQUENCE [LARGE SCALE GENOMIC DNA]</scope>
    <source>
        <strain evidence="7 8">DSM 45385</strain>
    </source>
</reference>
<keyword evidence="3" id="KW-0285">Flavoprotein</keyword>
<dbReference type="InterPro" id="IPR016166">
    <property type="entry name" value="FAD-bd_PCMH"/>
</dbReference>
<proteinExistence type="inferred from homology"/>
<dbReference type="GO" id="GO:0016491">
    <property type="term" value="F:oxidoreductase activity"/>
    <property type="evidence" value="ECO:0007669"/>
    <property type="project" value="UniProtKB-KW"/>
</dbReference>
<dbReference type="Gene3D" id="3.30.43.10">
    <property type="entry name" value="Uridine Diphospho-n-acetylenolpyruvylglucosamine Reductase, domain 2"/>
    <property type="match status" value="1"/>
</dbReference>
<keyword evidence="5" id="KW-0560">Oxidoreductase</keyword>
<dbReference type="Gene3D" id="3.30.465.10">
    <property type="match status" value="1"/>
</dbReference>
<dbReference type="PROSITE" id="PS00862">
    <property type="entry name" value="OX2_COVAL_FAD"/>
    <property type="match status" value="1"/>
</dbReference>
<evidence type="ECO:0000256" key="5">
    <source>
        <dbReference type="ARBA" id="ARBA00023002"/>
    </source>
</evidence>
<evidence type="ECO:0000313" key="7">
    <source>
        <dbReference type="EMBL" id="MBB5084635.1"/>
    </source>
</evidence>
<dbReference type="Gene3D" id="3.40.462.20">
    <property type="match status" value="1"/>
</dbReference>
<keyword evidence="8" id="KW-1185">Reference proteome</keyword>
<comment type="cofactor">
    <cofactor evidence="1">
        <name>FAD</name>
        <dbReference type="ChEBI" id="CHEBI:57692"/>
    </cofactor>
</comment>
<organism evidence="7 8">
    <name type="scientific">Nonomuraea endophytica</name>
    <dbReference type="NCBI Taxonomy" id="714136"/>
    <lineage>
        <taxon>Bacteria</taxon>
        <taxon>Bacillati</taxon>
        <taxon>Actinomycetota</taxon>
        <taxon>Actinomycetes</taxon>
        <taxon>Streptosporangiales</taxon>
        <taxon>Streptosporangiaceae</taxon>
        <taxon>Nonomuraea</taxon>
    </lineage>
</organism>
<dbReference type="PANTHER" id="PTHR42973">
    <property type="entry name" value="BINDING OXIDOREDUCTASE, PUTATIVE (AFU_ORTHOLOGUE AFUA_1G17690)-RELATED"/>
    <property type="match status" value="1"/>
</dbReference>
<evidence type="ECO:0000256" key="4">
    <source>
        <dbReference type="ARBA" id="ARBA00022827"/>
    </source>
</evidence>
<dbReference type="InterPro" id="IPR050416">
    <property type="entry name" value="FAD-linked_Oxidoreductase"/>
</dbReference>
<dbReference type="InterPro" id="IPR006093">
    <property type="entry name" value="Oxy_OxRdtase_FAD_BS"/>
</dbReference>
<dbReference type="PROSITE" id="PS51387">
    <property type="entry name" value="FAD_PCMH"/>
    <property type="match status" value="1"/>
</dbReference>
<dbReference type="RefSeq" id="WP_184974904.1">
    <property type="nucleotide sequence ID" value="NZ_JACHIN010000024.1"/>
</dbReference>
<dbReference type="InterPro" id="IPR016169">
    <property type="entry name" value="FAD-bd_PCMH_sub2"/>
</dbReference>
<evidence type="ECO:0000313" key="8">
    <source>
        <dbReference type="Proteomes" id="UP000568380"/>
    </source>
</evidence>
<name>A0A7W8AGB3_9ACTN</name>
<comment type="similarity">
    <text evidence="2">Belongs to the oxygen-dependent FAD-linked oxidoreductase family.</text>
</comment>
<sequence>MRIDTFSGPIHLPGDPGYDGGRWTWNQAVDQRPAIVAEALGAEDVRAALLAARDRGLPLTVQATGHGTLVPSDGGLLLKTTRMAGVEVDPVRRVAVVEPGALWEDVVSAAAAHGLAPLAGAPSVGVTGYTLGGGAGWLSRLYGLAADNVVSAEVVTADGRILEAGEEHHPDLFWALRGGSGNFGVVTRLEFRLFPVARMVAGMTMHAFERAGETLAAFRDWEQPDTVNAAVFVIRMPDGARMLGVRVVAVGEPESVLAPLLSVAGEPLSGSYAELPFEQAVRVLAPAHGPMPLGNGFEYVRDLPDDLIAALLDSPVGGIEIRRWGGAMAAPGGPAGHRDMPFSVMAGEPIEVPHATGGAFLNFLTDTSRTADAFTPAGYARLRELKKAWDPQGVLRPSHLIETE</sequence>
<dbReference type="InterPro" id="IPR016167">
    <property type="entry name" value="FAD-bd_PCMH_sub1"/>
</dbReference>
<dbReference type="GO" id="GO:0071949">
    <property type="term" value="F:FAD binding"/>
    <property type="evidence" value="ECO:0007669"/>
    <property type="project" value="InterPro"/>
</dbReference>
<dbReference type="PANTHER" id="PTHR42973:SF39">
    <property type="entry name" value="FAD-BINDING PCMH-TYPE DOMAIN-CONTAINING PROTEIN"/>
    <property type="match status" value="1"/>
</dbReference>
<dbReference type="InterPro" id="IPR006094">
    <property type="entry name" value="Oxid_FAD_bind_N"/>
</dbReference>
<dbReference type="SUPFAM" id="SSF56176">
    <property type="entry name" value="FAD-binding/transporter-associated domain-like"/>
    <property type="match status" value="1"/>
</dbReference>
<gene>
    <name evidence="7" type="ORF">HNR40_010144</name>
</gene>
<dbReference type="InterPro" id="IPR036318">
    <property type="entry name" value="FAD-bd_PCMH-like_sf"/>
</dbReference>
<evidence type="ECO:0000256" key="3">
    <source>
        <dbReference type="ARBA" id="ARBA00022630"/>
    </source>
</evidence>
<feature type="domain" description="FAD-binding PCMH-type" evidence="6">
    <location>
        <begin position="29"/>
        <end position="196"/>
    </location>
</feature>
<dbReference type="EMBL" id="JACHIN010000024">
    <property type="protein sequence ID" value="MBB5084635.1"/>
    <property type="molecule type" value="Genomic_DNA"/>
</dbReference>
<evidence type="ECO:0000259" key="6">
    <source>
        <dbReference type="PROSITE" id="PS51387"/>
    </source>
</evidence>
<evidence type="ECO:0000256" key="1">
    <source>
        <dbReference type="ARBA" id="ARBA00001974"/>
    </source>
</evidence>
<dbReference type="Pfam" id="PF01565">
    <property type="entry name" value="FAD_binding_4"/>
    <property type="match status" value="1"/>
</dbReference>
<dbReference type="AlphaFoldDB" id="A0A7W8AGB3"/>
<accession>A0A7W8AGB3</accession>
<evidence type="ECO:0000256" key="2">
    <source>
        <dbReference type="ARBA" id="ARBA00005466"/>
    </source>
</evidence>